<dbReference type="Pfam" id="PF00528">
    <property type="entry name" value="BPD_transp_1"/>
    <property type="match status" value="1"/>
</dbReference>
<keyword evidence="5 7" id="KW-1133">Transmembrane helix</keyword>
<name>A0A291GTT1_9MICO</name>
<dbReference type="PROSITE" id="PS50928">
    <property type="entry name" value="ABC_TM1"/>
    <property type="match status" value="1"/>
</dbReference>
<evidence type="ECO:0000256" key="6">
    <source>
        <dbReference type="ARBA" id="ARBA00023136"/>
    </source>
</evidence>
<feature type="transmembrane region" description="Helical" evidence="7">
    <location>
        <begin position="117"/>
        <end position="144"/>
    </location>
</feature>
<dbReference type="RefSeq" id="WP_096798100.1">
    <property type="nucleotide sequence ID" value="NZ_CP023564.1"/>
</dbReference>
<comment type="subcellular location">
    <subcellularLocation>
        <location evidence="1 7">Cell membrane</location>
        <topology evidence="1 7">Multi-pass membrane protein</topology>
    </subcellularLocation>
</comment>
<dbReference type="Proteomes" id="UP000217889">
    <property type="component" value="Chromosome"/>
</dbReference>
<dbReference type="EMBL" id="CP023564">
    <property type="protein sequence ID" value="ATG53621.1"/>
    <property type="molecule type" value="Genomic_DNA"/>
</dbReference>
<evidence type="ECO:0000256" key="7">
    <source>
        <dbReference type="RuleBase" id="RU363032"/>
    </source>
</evidence>
<keyword evidence="3" id="KW-1003">Cell membrane</keyword>
<comment type="similarity">
    <text evidence="7">Belongs to the binding-protein-dependent transport system permease family.</text>
</comment>
<organism evidence="9 10">
    <name type="scientific">Brachybacterium ginsengisoli</name>
    <dbReference type="NCBI Taxonomy" id="1331682"/>
    <lineage>
        <taxon>Bacteria</taxon>
        <taxon>Bacillati</taxon>
        <taxon>Actinomycetota</taxon>
        <taxon>Actinomycetes</taxon>
        <taxon>Micrococcales</taxon>
        <taxon>Dermabacteraceae</taxon>
        <taxon>Brachybacterium</taxon>
    </lineage>
</organism>
<keyword evidence="10" id="KW-1185">Reference proteome</keyword>
<evidence type="ECO:0000256" key="3">
    <source>
        <dbReference type="ARBA" id="ARBA00022475"/>
    </source>
</evidence>
<dbReference type="InterPro" id="IPR035906">
    <property type="entry name" value="MetI-like_sf"/>
</dbReference>
<evidence type="ECO:0000313" key="9">
    <source>
        <dbReference type="EMBL" id="ATG53621.1"/>
    </source>
</evidence>
<keyword evidence="6 7" id="KW-0472">Membrane</keyword>
<evidence type="ECO:0000313" key="10">
    <source>
        <dbReference type="Proteomes" id="UP000217889"/>
    </source>
</evidence>
<reference evidence="9 10" key="1">
    <citation type="journal article" date="2014" name="Int. J. Syst. Evol. Microbiol.">
        <title>Brachybacterium ginsengisoli sp. nov., isolated from soil of a ginseng field.</title>
        <authorList>
            <person name="Hoang V.A."/>
            <person name="Kim Y.J."/>
            <person name="Nguyen N.L."/>
            <person name="Yang D.C."/>
        </authorList>
    </citation>
    <scope>NUCLEOTIDE SEQUENCE [LARGE SCALE GENOMIC DNA]</scope>
    <source>
        <strain evidence="9 10">DCY80</strain>
    </source>
</reference>
<dbReference type="KEGG" id="bgg:CFK41_01625"/>
<gene>
    <name evidence="9" type="ORF">CFK41_01625</name>
</gene>
<dbReference type="CDD" id="cd06261">
    <property type="entry name" value="TM_PBP2"/>
    <property type="match status" value="1"/>
</dbReference>
<feature type="transmembrane region" description="Helical" evidence="7">
    <location>
        <begin position="21"/>
        <end position="39"/>
    </location>
</feature>
<dbReference type="GO" id="GO:0055085">
    <property type="term" value="P:transmembrane transport"/>
    <property type="evidence" value="ECO:0007669"/>
    <property type="project" value="InterPro"/>
</dbReference>
<dbReference type="Gene3D" id="1.10.3720.10">
    <property type="entry name" value="MetI-like"/>
    <property type="match status" value="1"/>
</dbReference>
<proteinExistence type="inferred from homology"/>
<accession>A0A291GTT1</accession>
<feature type="domain" description="ABC transmembrane type-1" evidence="8">
    <location>
        <begin position="79"/>
        <end position="269"/>
    </location>
</feature>
<dbReference type="AlphaFoldDB" id="A0A291GTT1"/>
<keyword evidence="4 7" id="KW-0812">Transmembrane</keyword>
<evidence type="ECO:0000256" key="2">
    <source>
        <dbReference type="ARBA" id="ARBA00022448"/>
    </source>
</evidence>
<evidence type="ECO:0000259" key="8">
    <source>
        <dbReference type="PROSITE" id="PS50928"/>
    </source>
</evidence>
<feature type="transmembrane region" description="Helical" evidence="7">
    <location>
        <begin position="248"/>
        <end position="269"/>
    </location>
</feature>
<dbReference type="SUPFAM" id="SSF161098">
    <property type="entry name" value="MetI-like"/>
    <property type="match status" value="1"/>
</dbReference>
<dbReference type="PANTHER" id="PTHR43744:SF12">
    <property type="entry name" value="ABC TRANSPORTER PERMEASE PROTEIN MG189-RELATED"/>
    <property type="match status" value="1"/>
</dbReference>
<dbReference type="PANTHER" id="PTHR43744">
    <property type="entry name" value="ABC TRANSPORTER PERMEASE PROTEIN MG189-RELATED-RELATED"/>
    <property type="match status" value="1"/>
</dbReference>
<feature type="transmembrane region" description="Helical" evidence="7">
    <location>
        <begin position="83"/>
        <end position="105"/>
    </location>
</feature>
<evidence type="ECO:0000256" key="5">
    <source>
        <dbReference type="ARBA" id="ARBA00022989"/>
    </source>
</evidence>
<dbReference type="InterPro" id="IPR000515">
    <property type="entry name" value="MetI-like"/>
</dbReference>
<evidence type="ECO:0000256" key="4">
    <source>
        <dbReference type="ARBA" id="ARBA00022692"/>
    </source>
</evidence>
<feature type="transmembrane region" description="Helical" evidence="7">
    <location>
        <begin position="150"/>
        <end position="168"/>
    </location>
</feature>
<dbReference type="GO" id="GO:0005886">
    <property type="term" value="C:plasma membrane"/>
    <property type="evidence" value="ECO:0007669"/>
    <property type="project" value="UniProtKB-SubCell"/>
</dbReference>
<sequence length="284" mass="31074">MTAQLNIVGQNRSSAGLVLRYVLASVLALVFLVPFYAMIKTALSTNEEIYSQDFVFWPSDPQWGRIPELFADPRYLDALMNSAIMAIVSTSLSILIAALAGYALVRIPHRAAKPMFVLVIVVLLVPATTAFVPNFIIVASLGWIGTLQGLIVPGLFSAFNVFLFRQFYVNFPREIEEAAYIDGAGFFRTFFRIVFPNTLPFASALTVLGLIGSWNAFLWPLVVAGDGQNAMTVQIYLSSFLTAQTFDYGGLFMAATVSLIPVLLVFFVLQRYLVAGIAATGLKG</sequence>
<dbReference type="OrthoDB" id="2063054at2"/>
<keyword evidence="2 7" id="KW-0813">Transport</keyword>
<evidence type="ECO:0000256" key="1">
    <source>
        <dbReference type="ARBA" id="ARBA00004651"/>
    </source>
</evidence>
<protein>
    <recommendedName>
        <fullName evidence="8">ABC transmembrane type-1 domain-containing protein</fullName>
    </recommendedName>
</protein>